<name>A0ABP7LM41_9ACTN</name>
<feature type="region of interest" description="Disordered" evidence="1">
    <location>
        <begin position="256"/>
        <end position="287"/>
    </location>
</feature>
<evidence type="ECO:0000313" key="3">
    <source>
        <dbReference type="Proteomes" id="UP001501000"/>
    </source>
</evidence>
<dbReference type="Proteomes" id="UP001501000">
    <property type="component" value="Unassembled WGS sequence"/>
</dbReference>
<protein>
    <recommendedName>
        <fullName evidence="4">Nucleotidyltransferase family protein</fullName>
    </recommendedName>
</protein>
<dbReference type="InterPro" id="IPR043519">
    <property type="entry name" value="NT_sf"/>
</dbReference>
<organism evidence="2 3">
    <name type="scientific">Streptomyces gulbargensis</name>
    <dbReference type="NCBI Taxonomy" id="364901"/>
    <lineage>
        <taxon>Bacteria</taxon>
        <taxon>Bacillati</taxon>
        <taxon>Actinomycetota</taxon>
        <taxon>Actinomycetes</taxon>
        <taxon>Kitasatosporales</taxon>
        <taxon>Streptomycetaceae</taxon>
        <taxon>Streptomyces</taxon>
    </lineage>
</organism>
<proteinExistence type="predicted"/>
<dbReference type="SUPFAM" id="SSF81301">
    <property type="entry name" value="Nucleotidyltransferase"/>
    <property type="match status" value="1"/>
</dbReference>
<evidence type="ECO:0000256" key="1">
    <source>
        <dbReference type="SAM" id="MobiDB-lite"/>
    </source>
</evidence>
<keyword evidence="3" id="KW-1185">Reference proteome</keyword>
<feature type="region of interest" description="Disordered" evidence="1">
    <location>
        <begin position="1"/>
        <end position="56"/>
    </location>
</feature>
<gene>
    <name evidence="2" type="ORF">GCM10022244_11560</name>
</gene>
<dbReference type="InterPro" id="IPR039498">
    <property type="entry name" value="NTP_transf_5"/>
</dbReference>
<evidence type="ECO:0008006" key="4">
    <source>
        <dbReference type="Google" id="ProtNLM"/>
    </source>
</evidence>
<accession>A0ABP7LM41</accession>
<dbReference type="EMBL" id="BAABAJ010000003">
    <property type="protein sequence ID" value="GAA3903032.1"/>
    <property type="molecule type" value="Genomic_DNA"/>
</dbReference>
<dbReference type="Gene3D" id="3.30.460.40">
    <property type="match status" value="1"/>
</dbReference>
<evidence type="ECO:0000313" key="2">
    <source>
        <dbReference type="EMBL" id="GAA3903032.1"/>
    </source>
</evidence>
<comment type="caution">
    <text evidence="2">The sequence shown here is derived from an EMBL/GenBank/DDBJ whole genome shotgun (WGS) entry which is preliminary data.</text>
</comment>
<feature type="compositionally biased region" description="Gly residues" evidence="1">
    <location>
        <begin position="265"/>
        <end position="275"/>
    </location>
</feature>
<sequence length="287" mass="30304">MSAGMLPEERGKGRAPAPTTEGDRVREEGLMNLTAGRRGARAARADGRRDDAGGGAGAVVETGARMPVLPPDHTQAILETTKEIAALLKTSGRPFALVGSVAAYAYGIPVRLQHDTDFVLRREDAETVTELLREKGILVIDPPEDWLVKARSGGEEIDLIFSLAGRPVTTELLERAWTLPVDSVHMPVIDPTDLMISRLTALSEHHCDFGALLPVARGLRERVTWERVREETEGLPMAAAFLYLLELLDVIPPAGGAAGEPVGAPGAGTAQGGPGAQPRPAAGGGPE</sequence>
<feature type="compositionally biased region" description="Basic and acidic residues" evidence="1">
    <location>
        <begin position="43"/>
        <end position="52"/>
    </location>
</feature>
<dbReference type="Pfam" id="PF14907">
    <property type="entry name" value="NTP_transf_5"/>
    <property type="match status" value="1"/>
</dbReference>
<reference evidence="3" key="1">
    <citation type="journal article" date="2019" name="Int. J. Syst. Evol. Microbiol.">
        <title>The Global Catalogue of Microorganisms (GCM) 10K type strain sequencing project: providing services to taxonomists for standard genome sequencing and annotation.</title>
        <authorList>
            <consortium name="The Broad Institute Genomics Platform"/>
            <consortium name="The Broad Institute Genome Sequencing Center for Infectious Disease"/>
            <person name="Wu L."/>
            <person name="Ma J."/>
        </authorList>
    </citation>
    <scope>NUCLEOTIDE SEQUENCE [LARGE SCALE GENOMIC DNA]</scope>
    <source>
        <strain evidence="3">JCM 16956</strain>
    </source>
</reference>